<evidence type="ECO:0000256" key="1">
    <source>
        <dbReference type="ARBA" id="ARBA00001947"/>
    </source>
</evidence>
<dbReference type="Gene3D" id="3.30.70.360">
    <property type="match status" value="1"/>
</dbReference>
<dbReference type="InterPro" id="IPR001261">
    <property type="entry name" value="ArgE/DapE_CS"/>
</dbReference>
<dbReference type="EC" id="3.5.1.16" evidence="12"/>
<dbReference type="SUPFAM" id="SSF55031">
    <property type="entry name" value="Bacterial exopeptidase dimerisation domain"/>
    <property type="match status" value="1"/>
</dbReference>
<keyword evidence="7" id="KW-0479">Metal-binding</keyword>
<dbReference type="Pfam" id="PF07687">
    <property type="entry name" value="M20_dimer"/>
    <property type="match status" value="1"/>
</dbReference>
<dbReference type="Proteomes" id="UP000682739">
    <property type="component" value="Chromosome"/>
</dbReference>
<comment type="subcellular location">
    <subcellularLocation>
        <location evidence="2">Cytoplasm</location>
    </subcellularLocation>
</comment>
<feature type="domain" description="Peptidase M20 dimerisation" evidence="11">
    <location>
        <begin position="192"/>
        <end position="301"/>
    </location>
</feature>
<dbReference type="RefSeq" id="WP_208831272.1">
    <property type="nucleotide sequence ID" value="NZ_CP072110.1"/>
</dbReference>
<dbReference type="InterPro" id="IPR010169">
    <property type="entry name" value="AcOrn-deacetyl"/>
</dbReference>
<evidence type="ECO:0000313" key="13">
    <source>
        <dbReference type="Proteomes" id="UP000682739"/>
    </source>
</evidence>
<evidence type="ECO:0000256" key="2">
    <source>
        <dbReference type="ARBA" id="ARBA00004496"/>
    </source>
</evidence>
<keyword evidence="8 12" id="KW-0378">Hydrolase</keyword>
<dbReference type="PANTHER" id="PTHR43808">
    <property type="entry name" value="ACETYLORNITHINE DEACETYLASE"/>
    <property type="match status" value="1"/>
</dbReference>
<dbReference type="AlphaFoldDB" id="A0A975HHM4"/>
<evidence type="ECO:0000256" key="9">
    <source>
        <dbReference type="ARBA" id="ARBA00022833"/>
    </source>
</evidence>
<dbReference type="HAMAP" id="MF_01108">
    <property type="entry name" value="ArgE"/>
    <property type="match status" value="1"/>
</dbReference>
<comment type="cofactor">
    <cofactor evidence="1">
        <name>Zn(2+)</name>
        <dbReference type="ChEBI" id="CHEBI:29105"/>
    </cofactor>
</comment>
<evidence type="ECO:0000256" key="4">
    <source>
        <dbReference type="ARBA" id="ARBA00022490"/>
    </source>
</evidence>
<evidence type="ECO:0000256" key="3">
    <source>
        <dbReference type="ARBA" id="ARBA00005691"/>
    </source>
</evidence>
<sequence>MTYSQTQKSLPSFKQAMTELIATPSISSSLISWDQSNKPLIDTLSSWFETLGFEIKIEQVVSHCDEVLKPKYNLLAKLGNGEGGLLLSGHSDTVPYDELRWDTDPFVIKEDNERFYGLGTCDMKGFFAFILEACKSLVESNQHKKLKKPLYILATADEETTMAGARLFAEQQLIKPDVAIIGEPTELQPVNMHKGHMSHRISVRGQSGHSSKPHLGVNAIEIMAAVIRELQHLKSNLMQSFTNQQFETDYPTLNFGAIKGGDNANRICGECYLDIDMRALPGLQDKDLLLLLENTLKPLQLKHPERITVDALHLPCPSFQQLDVEHQNFSHVLEEIAGKSCCAVDYCTEAPFIQSVGAQTWVFGPGSIHQAHQPNEFLAFDQINPTQDMLTKLIKKVCL</sequence>
<dbReference type="CDD" id="cd03894">
    <property type="entry name" value="M20_ArgE"/>
    <property type="match status" value="1"/>
</dbReference>
<evidence type="ECO:0000256" key="7">
    <source>
        <dbReference type="ARBA" id="ARBA00022723"/>
    </source>
</evidence>
<dbReference type="InterPro" id="IPR011650">
    <property type="entry name" value="Peptidase_M20_dimer"/>
</dbReference>
<evidence type="ECO:0000259" key="11">
    <source>
        <dbReference type="Pfam" id="PF07687"/>
    </source>
</evidence>
<dbReference type="FunFam" id="3.30.70.360:FF:000003">
    <property type="entry name" value="Acetylornithine deacetylase"/>
    <property type="match status" value="1"/>
</dbReference>
<name>A0A975HHM4_9GAMM</name>
<evidence type="ECO:0000256" key="5">
    <source>
        <dbReference type="ARBA" id="ARBA00022571"/>
    </source>
</evidence>
<dbReference type="InterPro" id="IPR050072">
    <property type="entry name" value="Peptidase_M20A"/>
</dbReference>
<accession>A0A975HHM4</accession>
<dbReference type="SUPFAM" id="SSF53187">
    <property type="entry name" value="Zn-dependent exopeptidases"/>
    <property type="match status" value="1"/>
</dbReference>
<keyword evidence="6" id="KW-0028">Amino-acid biosynthesis</keyword>
<reference evidence="12" key="1">
    <citation type="submission" date="2021-03" db="EMBL/GenBank/DDBJ databases">
        <title>Description of Psychrosphaera ytuae sp. nov. isolated from deep sea sediment of South China Sea.</title>
        <authorList>
            <person name="Zhang J."/>
            <person name="Xu X.-D."/>
        </authorList>
    </citation>
    <scope>NUCLEOTIDE SEQUENCE</scope>
    <source>
        <strain evidence="12">MTZ26</strain>
    </source>
</reference>
<dbReference type="Gene3D" id="3.40.630.10">
    <property type="entry name" value="Zn peptidases"/>
    <property type="match status" value="1"/>
</dbReference>
<evidence type="ECO:0000256" key="8">
    <source>
        <dbReference type="ARBA" id="ARBA00022801"/>
    </source>
</evidence>
<dbReference type="GO" id="GO:0006526">
    <property type="term" value="P:L-arginine biosynthetic process"/>
    <property type="evidence" value="ECO:0007669"/>
    <property type="project" value="UniProtKB-KW"/>
</dbReference>
<gene>
    <name evidence="12" type="primary">argE</name>
    <name evidence="12" type="ORF">J1N51_10865</name>
</gene>
<dbReference type="PROSITE" id="PS00758">
    <property type="entry name" value="ARGE_DAPE_CPG2_1"/>
    <property type="match status" value="1"/>
</dbReference>
<evidence type="ECO:0000256" key="10">
    <source>
        <dbReference type="ARBA" id="ARBA00023285"/>
    </source>
</evidence>
<dbReference type="Pfam" id="PF01546">
    <property type="entry name" value="Peptidase_M20"/>
    <property type="match status" value="1"/>
</dbReference>
<dbReference type="InterPro" id="IPR036264">
    <property type="entry name" value="Bact_exopeptidase_dim_dom"/>
</dbReference>
<keyword evidence="5" id="KW-0055">Arginine biosynthesis</keyword>
<dbReference type="InterPro" id="IPR002933">
    <property type="entry name" value="Peptidase_M20"/>
</dbReference>
<keyword evidence="10" id="KW-0170">Cobalt</keyword>
<dbReference type="NCBIfam" id="TIGR01892">
    <property type="entry name" value="AcOrn-deacetyl"/>
    <property type="match status" value="1"/>
</dbReference>
<comment type="similarity">
    <text evidence="3">Belongs to the peptidase M20A family. ArgE subfamily.</text>
</comment>
<evidence type="ECO:0000256" key="6">
    <source>
        <dbReference type="ARBA" id="ARBA00022605"/>
    </source>
</evidence>
<organism evidence="12 13">
    <name type="scientific">Psychrosphaera ytuae</name>
    <dbReference type="NCBI Taxonomy" id="2820710"/>
    <lineage>
        <taxon>Bacteria</taxon>
        <taxon>Pseudomonadati</taxon>
        <taxon>Pseudomonadota</taxon>
        <taxon>Gammaproteobacteria</taxon>
        <taxon>Alteromonadales</taxon>
        <taxon>Pseudoalteromonadaceae</taxon>
        <taxon>Psychrosphaera</taxon>
    </lineage>
</organism>
<dbReference type="GO" id="GO:0008777">
    <property type="term" value="F:acetylornithine deacetylase activity"/>
    <property type="evidence" value="ECO:0007669"/>
    <property type="project" value="UniProtKB-EC"/>
</dbReference>
<dbReference type="PANTHER" id="PTHR43808:SF1">
    <property type="entry name" value="ACETYLORNITHINE DEACETYLASE"/>
    <property type="match status" value="1"/>
</dbReference>
<dbReference type="GO" id="GO:0005737">
    <property type="term" value="C:cytoplasm"/>
    <property type="evidence" value="ECO:0007669"/>
    <property type="project" value="UniProtKB-SubCell"/>
</dbReference>
<evidence type="ECO:0000313" key="12">
    <source>
        <dbReference type="EMBL" id="QTH63237.1"/>
    </source>
</evidence>
<dbReference type="EMBL" id="CP072110">
    <property type="protein sequence ID" value="QTH63237.1"/>
    <property type="molecule type" value="Genomic_DNA"/>
</dbReference>
<keyword evidence="9" id="KW-0862">Zinc</keyword>
<proteinExistence type="inferred from homology"/>
<dbReference type="GO" id="GO:0046872">
    <property type="term" value="F:metal ion binding"/>
    <property type="evidence" value="ECO:0007669"/>
    <property type="project" value="UniProtKB-KW"/>
</dbReference>
<dbReference type="NCBIfam" id="NF003474">
    <property type="entry name" value="PRK05111.1"/>
    <property type="match status" value="1"/>
</dbReference>
<keyword evidence="13" id="KW-1185">Reference proteome</keyword>
<dbReference type="KEGG" id="psym:J1N51_10865"/>
<keyword evidence="4" id="KW-0963">Cytoplasm</keyword>
<protein>
    <submittedName>
        <fullName evidence="12">Acetylornithine deacetylase</fullName>
        <ecNumber evidence="12">3.5.1.16</ecNumber>
    </submittedName>
</protein>